<evidence type="ECO:0000256" key="13">
    <source>
        <dbReference type="ARBA" id="ARBA00023180"/>
    </source>
</evidence>
<evidence type="ECO:0000256" key="2">
    <source>
        <dbReference type="ARBA" id="ARBA00004191"/>
    </source>
</evidence>
<keyword evidence="12 22" id="KW-0472">Membrane</keyword>
<evidence type="ECO:0000256" key="16">
    <source>
        <dbReference type="ARBA" id="ARBA00023326"/>
    </source>
</evidence>
<evidence type="ECO:0000256" key="8">
    <source>
        <dbReference type="ARBA" id="ARBA00022525"/>
    </source>
</evidence>
<evidence type="ECO:0000256" key="9">
    <source>
        <dbReference type="ARBA" id="ARBA00022729"/>
    </source>
</evidence>
<evidence type="ECO:0000256" key="21">
    <source>
        <dbReference type="SAM" id="MobiDB-lite"/>
    </source>
</evidence>
<dbReference type="EMBL" id="JAVRRL010000085">
    <property type="protein sequence ID" value="KAK5108480.1"/>
    <property type="molecule type" value="Genomic_DNA"/>
</dbReference>
<dbReference type="GO" id="GO:0000272">
    <property type="term" value="P:polysaccharide catabolic process"/>
    <property type="evidence" value="ECO:0007669"/>
    <property type="project" value="UniProtKB-KW"/>
</dbReference>
<dbReference type="GO" id="GO:0042973">
    <property type="term" value="F:glucan endo-1,3-beta-D-glucosidase activity"/>
    <property type="evidence" value="ECO:0007669"/>
    <property type="project" value="UniProtKB-EC"/>
</dbReference>
<evidence type="ECO:0000313" key="23">
    <source>
        <dbReference type="EMBL" id="KAK5108480.1"/>
    </source>
</evidence>
<evidence type="ECO:0000256" key="18">
    <source>
        <dbReference type="ARBA" id="ARBA00042373"/>
    </source>
</evidence>
<reference evidence="23" key="1">
    <citation type="submission" date="2023-08" db="EMBL/GenBank/DDBJ databases">
        <title>Black Yeasts Isolated from many extreme environments.</title>
        <authorList>
            <person name="Coleine C."/>
            <person name="Stajich J.E."/>
            <person name="Selbmann L."/>
        </authorList>
    </citation>
    <scope>NUCLEOTIDE SEQUENCE</scope>
    <source>
        <strain evidence="23">CCFEE 5401</strain>
    </source>
</reference>
<proteinExistence type="inferred from homology"/>
<gene>
    <name evidence="23" type="ORF">LTR62_008298</name>
</gene>
<keyword evidence="14" id="KW-0119">Carbohydrate metabolism</keyword>
<protein>
    <recommendedName>
        <fullName evidence="5">glucan endo-1,3-beta-D-glucosidase</fullName>
        <ecNumber evidence="5">3.2.1.39</ecNumber>
    </recommendedName>
    <alternativeName>
        <fullName evidence="19">Endo-1,3-beta-glucanase btgC</fullName>
    </alternativeName>
    <alternativeName>
        <fullName evidence="18">Laminarinase btgC</fullName>
    </alternativeName>
</protein>
<dbReference type="GO" id="GO:0005576">
    <property type="term" value="C:extracellular region"/>
    <property type="evidence" value="ECO:0007669"/>
    <property type="project" value="TreeGrafter"/>
</dbReference>
<comment type="similarity">
    <text evidence="4 20">Belongs to the glycosyl hydrolase 17 family.</text>
</comment>
<feature type="compositionally biased region" description="Polar residues" evidence="21">
    <location>
        <begin position="90"/>
        <end position="102"/>
    </location>
</feature>
<keyword evidence="22" id="KW-0812">Transmembrane</keyword>
<sequence>MAFARPDYQHDYPSRPPYGTDPWRAGTVSPLSARDGPFSFQQDNWRPSAPGSPAPPSPRRSLEPAQSHGLRSMPTGSYAHPYSPTHRIGRTNTVSSRGSDTSYGVPATAQVGVRFNGRQSEQPPINAYANAGALRDIDNLYGGRMMSPSPEPEESPVTRPYGHPPIAYAEPKVLIHAPNPPAHSQYPDTPLVPAAVREEHEEPTPPQVAYAGYRGTPDPRIVHRKSIPMMEALGMRDSVDYRRKHTDAFDHNLLSDCVIEDEDYDNYGDSAQAGGQARDSEGYPSRKVVGSDQWTGNRGGNGYAPAPMNSEQYPRSAGSEWKAQERRARKRRKWIILAVLGFIIAAAATGAVVGGVLGVRKSNAREKPATVTTSNSKGLYDINSSEVKAVLDNPSLHRVFPGIDYTPLNTQYPDCLTHPPDQDNITLDVAILAQLTPAVRLYGTDCNQTEMVLTAIDQLNYNSSMQVWLGLWLGNNATTNTRQVEQMYDVLGMYPSTHFAGVIVGNEVLFRKDLTEAELGQYLQDVRSNLTAKNIHLPISTSDLGDNWTSDLAANTDIIMSNIHPFFAGVTPEQAPAWANSFWQSHDVVLSGSSNSSRGYPGNIISEIGWPSQGGNDCGTESASCPNSTAGAVASIDNMNTFMDGWVCQAMANKTTYFWFESFDEPWKTVYNTPTDQWESKWGLIDSNRNVKDGLKIPDCGGKVLSTAY</sequence>
<feature type="transmembrane region" description="Helical" evidence="22">
    <location>
        <begin position="334"/>
        <end position="357"/>
    </location>
</feature>
<evidence type="ECO:0000256" key="14">
    <source>
        <dbReference type="ARBA" id="ARBA00023277"/>
    </source>
</evidence>
<evidence type="ECO:0000256" key="1">
    <source>
        <dbReference type="ARBA" id="ARBA00000382"/>
    </source>
</evidence>
<dbReference type="Pfam" id="PF00332">
    <property type="entry name" value="Glyco_hydro_17"/>
    <property type="match status" value="1"/>
</dbReference>
<dbReference type="PANTHER" id="PTHR16631">
    <property type="entry name" value="GLUCAN 1,3-BETA-GLUCOSIDASE"/>
    <property type="match status" value="1"/>
</dbReference>
<keyword evidence="10" id="KW-0378">Hydrolase</keyword>
<organism evidence="23 24">
    <name type="scientific">Meristemomyces frigidus</name>
    <dbReference type="NCBI Taxonomy" id="1508187"/>
    <lineage>
        <taxon>Eukaryota</taxon>
        <taxon>Fungi</taxon>
        <taxon>Dikarya</taxon>
        <taxon>Ascomycota</taxon>
        <taxon>Pezizomycotina</taxon>
        <taxon>Dothideomycetes</taxon>
        <taxon>Dothideomycetidae</taxon>
        <taxon>Mycosphaerellales</taxon>
        <taxon>Teratosphaeriaceae</taxon>
        <taxon>Meristemomyces</taxon>
    </lineage>
</organism>
<evidence type="ECO:0000256" key="12">
    <source>
        <dbReference type="ARBA" id="ARBA00023136"/>
    </source>
</evidence>
<feature type="region of interest" description="Disordered" evidence="21">
    <location>
        <begin position="1"/>
        <end position="105"/>
    </location>
</feature>
<dbReference type="FunFam" id="3.20.20.80:FF:000151">
    <property type="entry name" value="Glucan endo-1,3-beta-glucosidase btgC"/>
    <property type="match status" value="1"/>
</dbReference>
<evidence type="ECO:0000256" key="6">
    <source>
        <dbReference type="ARBA" id="ARBA00022475"/>
    </source>
</evidence>
<dbReference type="SUPFAM" id="SSF51445">
    <property type="entry name" value="(Trans)glycosidases"/>
    <property type="match status" value="1"/>
</dbReference>
<evidence type="ECO:0000256" key="7">
    <source>
        <dbReference type="ARBA" id="ARBA00022512"/>
    </source>
</evidence>
<dbReference type="GO" id="GO:0071555">
    <property type="term" value="P:cell wall organization"/>
    <property type="evidence" value="ECO:0007669"/>
    <property type="project" value="UniProtKB-KW"/>
</dbReference>
<evidence type="ECO:0000256" key="10">
    <source>
        <dbReference type="ARBA" id="ARBA00022801"/>
    </source>
</evidence>
<keyword evidence="16" id="KW-0624">Polysaccharide degradation</keyword>
<keyword evidence="7" id="KW-0134">Cell wall</keyword>
<evidence type="ECO:0000256" key="17">
    <source>
        <dbReference type="ARBA" id="ARBA00037649"/>
    </source>
</evidence>
<dbReference type="InterPro" id="IPR050732">
    <property type="entry name" value="Beta-glucan_modifiers"/>
</dbReference>
<comment type="caution">
    <text evidence="23">The sequence shown here is derived from an EMBL/GenBank/DDBJ whole genome shotgun (WGS) entry which is preliminary data.</text>
</comment>
<evidence type="ECO:0000256" key="19">
    <source>
        <dbReference type="ARBA" id="ARBA00043078"/>
    </source>
</evidence>
<keyword evidence="8" id="KW-0964">Secreted</keyword>
<evidence type="ECO:0000256" key="4">
    <source>
        <dbReference type="ARBA" id="ARBA00008773"/>
    </source>
</evidence>
<feature type="region of interest" description="Disordered" evidence="21">
    <location>
        <begin position="267"/>
        <end position="324"/>
    </location>
</feature>
<evidence type="ECO:0000256" key="22">
    <source>
        <dbReference type="SAM" id="Phobius"/>
    </source>
</evidence>
<keyword evidence="11" id="KW-0735">Signal-anchor</keyword>
<dbReference type="InterPro" id="IPR017853">
    <property type="entry name" value="GH"/>
</dbReference>
<accession>A0AAN7YH99</accession>
<dbReference type="Proteomes" id="UP001310890">
    <property type="component" value="Unassembled WGS sequence"/>
</dbReference>
<dbReference type="PANTHER" id="PTHR16631:SF17">
    <property type="entry name" value="GLUCAN ENDO-1,3-BETA-GLUCOSIDASE BTGC"/>
    <property type="match status" value="1"/>
</dbReference>
<name>A0AAN7YH99_9PEZI</name>
<comment type="function">
    <text evidence="17">Glucanases play a role in cell expansion during growth, in cell-cell fusion during mating, and in spore release during sporulation. This enzyme may be involved in beta-glucan degradation. Active on laminarin and lichenan.</text>
</comment>
<dbReference type="GO" id="GO:0005886">
    <property type="term" value="C:plasma membrane"/>
    <property type="evidence" value="ECO:0007669"/>
    <property type="project" value="UniProtKB-SubCell"/>
</dbReference>
<keyword evidence="22" id="KW-1133">Transmembrane helix</keyword>
<dbReference type="GO" id="GO:0009986">
    <property type="term" value="C:cell surface"/>
    <property type="evidence" value="ECO:0007669"/>
    <property type="project" value="TreeGrafter"/>
</dbReference>
<evidence type="ECO:0000256" key="15">
    <source>
        <dbReference type="ARBA" id="ARBA00023316"/>
    </source>
</evidence>
<evidence type="ECO:0000256" key="11">
    <source>
        <dbReference type="ARBA" id="ARBA00022968"/>
    </source>
</evidence>
<evidence type="ECO:0000313" key="24">
    <source>
        <dbReference type="Proteomes" id="UP001310890"/>
    </source>
</evidence>
<dbReference type="InterPro" id="IPR000490">
    <property type="entry name" value="Glyco_hydro_17"/>
</dbReference>
<dbReference type="GO" id="GO:0009277">
    <property type="term" value="C:fungal-type cell wall"/>
    <property type="evidence" value="ECO:0007669"/>
    <property type="project" value="TreeGrafter"/>
</dbReference>
<evidence type="ECO:0000256" key="5">
    <source>
        <dbReference type="ARBA" id="ARBA00012780"/>
    </source>
</evidence>
<keyword evidence="9" id="KW-0732">Signal</keyword>
<keyword evidence="13" id="KW-0325">Glycoprotein</keyword>
<evidence type="ECO:0000256" key="3">
    <source>
        <dbReference type="ARBA" id="ARBA00004401"/>
    </source>
</evidence>
<dbReference type="Gene3D" id="3.20.20.80">
    <property type="entry name" value="Glycosidases"/>
    <property type="match status" value="1"/>
</dbReference>
<dbReference type="EC" id="3.2.1.39" evidence="5"/>
<keyword evidence="15" id="KW-0961">Cell wall biogenesis/degradation</keyword>
<keyword evidence="6" id="KW-1003">Cell membrane</keyword>
<dbReference type="AlphaFoldDB" id="A0AAN7YH99"/>
<comment type="subcellular location">
    <subcellularLocation>
        <location evidence="3">Cell membrane</location>
        <topology evidence="3">Single-pass type II membrane protein</topology>
    </subcellularLocation>
    <subcellularLocation>
        <location evidence="2">Secreted</location>
        <location evidence="2">Cell wall</location>
    </subcellularLocation>
</comment>
<comment type="catalytic activity">
    <reaction evidence="1">
        <text>Hydrolysis of (1-&gt;3)-beta-D-glucosidic linkages in (1-&gt;3)-beta-D-glucans.</text>
        <dbReference type="EC" id="3.2.1.39"/>
    </reaction>
</comment>
<evidence type="ECO:0000256" key="20">
    <source>
        <dbReference type="RuleBase" id="RU004335"/>
    </source>
</evidence>